<keyword evidence="1" id="KW-0812">Transmembrane</keyword>
<dbReference type="KEGG" id="ise:JBKA6_1246"/>
<protein>
    <recommendedName>
        <fullName evidence="4">S-adenosyl-methyltransferase</fullName>
    </recommendedName>
</protein>
<dbReference type="Proteomes" id="UP000243197">
    <property type="component" value="Chromosome"/>
</dbReference>
<dbReference type="AlphaFoldDB" id="A0A1J1EBE8"/>
<feature type="transmembrane region" description="Helical" evidence="1">
    <location>
        <begin position="20"/>
        <end position="38"/>
    </location>
</feature>
<dbReference type="RefSeq" id="WP_157776979.1">
    <property type="nucleotide sequence ID" value="NZ_AP014564.1"/>
</dbReference>
<evidence type="ECO:0000256" key="1">
    <source>
        <dbReference type="SAM" id="Phobius"/>
    </source>
</evidence>
<name>A0A1J1EBE8_9FLAO</name>
<keyword evidence="3" id="KW-1185">Reference proteome</keyword>
<proteinExistence type="predicted"/>
<reference evidence="2 3" key="1">
    <citation type="submission" date="2014-03" db="EMBL/GenBank/DDBJ databases">
        <title>complete genome sequence of Flavobacteriaceae bacterium JBKA-6.</title>
        <authorList>
            <person name="Takano T."/>
            <person name="Nakamura Y."/>
            <person name="Takuma S."/>
            <person name="Yasuike M."/>
            <person name="Matsuyama T."/>
            <person name="Sakai T."/>
            <person name="Fujiwara A."/>
            <person name="Kimoto K."/>
            <person name="Fukuda Y."/>
            <person name="Kondo H."/>
            <person name="Hirono I."/>
            <person name="Nakayasu C."/>
        </authorList>
    </citation>
    <scope>NUCLEOTIDE SEQUENCE [LARGE SCALE GENOMIC DNA]</scope>
    <source>
        <strain evidence="2 3">JBKA-6</strain>
    </source>
</reference>
<keyword evidence="1" id="KW-0472">Membrane</keyword>
<dbReference type="InterPro" id="IPR045755">
    <property type="entry name" value="FtsL-like"/>
</dbReference>
<dbReference type="OrthoDB" id="1132266at2"/>
<evidence type="ECO:0008006" key="4">
    <source>
        <dbReference type="Google" id="ProtNLM"/>
    </source>
</evidence>
<organism evidence="2 3">
    <name type="scientific">Ichthyobacterium seriolicida</name>
    <dbReference type="NCBI Taxonomy" id="242600"/>
    <lineage>
        <taxon>Bacteria</taxon>
        <taxon>Pseudomonadati</taxon>
        <taxon>Bacteroidota</taxon>
        <taxon>Flavobacteriia</taxon>
        <taxon>Flavobacteriales</taxon>
        <taxon>Ichthyobacteriaceae</taxon>
        <taxon>Ichthyobacterium</taxon>
    </lineage>
</organism>
<accession>A0A1J1EBE8</accession>
<dbReference type="Pfam" id="PF19579">
    <property type="entry name" value="FtsL_2"/>
    <property type="match status" value="1"/>
</dbReference>
<sequence>MRKYIGVIKQQIDEIKDWKFIVFIFFFIMIMIYCSHKADEKVYTISKLKMEFQKLQSESLEISSKLMRVRLGTEVEKAIKKSGLKPMEGAKEIIVKPRDE</sequence>
<keyword evidence="1" id="KW-1133">Transmembrane helix</keyword>
<dbReference type="EMBL" id="AP014564">
    <property type="protein sequence ID" value="BAV95259.1"/>
    <property type="molecule type" value="Genomic_DNA"/>
</dbReference>
<evidence type="ECO:0000313" key="3">
    <source>
        <dbReference type="Proteomes" id="UP000243197"/>
    </source>
</evidence>
<gene>
    <name evidence="2" type="ORF">JBKA6_1246</name>
</gene>
<evidence type="ECO:0000313" key="2">
    <source>
        <dbReference type="EMBL" id="BAV95259.1"/>
    </source>
</evidence>